<dbReference type="InterPro" id="IPR052400">
    <property type="entry name" value="Zn2-C6_fungal_TF"/>
</dbReference>
<keyword evidence="4" id="KW-1185">Reference proteome</keyword>
<dbReference type="InterPro" id="IPR021858">
    <property type="entry name" value="Fun_TF"/>
</dbReference>
<gene>
    <name evidence="3" type="ORF">CCHL11_08024</name>
</gene>
<dbReference type="PANTHER" id="PTHR47657">
    <property type="entry name" value="STEROL REGULATORY ELEMENT-BINDING PROTEIN ECM22"/>
    <property type="match status" value="1"/>
</dbReference>
<evidence type="ECO:0000256" key="1">
    <source>
        <dbReference type="ARBA" id="ARBA00023242"/>
    </source>
</evidence>
<dbReference type="STRING" id="708187.A0A1Q8RM49"/>
<proteinExistence type="predicted"/>
<dbReference type="AlphaFoldDB" id="A0A1Q8RM49"/>
<protein>
    <submittedName>
        <fullName evidence="3">Uncharacterized protein</fullName>
    </submittedName>
</protein>
<feature type="compositionally biased region" description="Polar residues" evidence="2">
    <location>
        <begin position="44"/>
        <end position="56"/>
    </location>
</feature>
<feature type="compositionally biased region" description="Basic and acidic residues" evidence="2">
    <location>
        <begin position="12"/>
        <end position="21"/>
    </location>
</feature>
<dbReference type="EMBL" id="MPGH01000173">
    <property type="protein sequence ID" value="OLN85399.1"/>
    <property type="molecule type" value="Genomic_DNA"/>
</dbReference>
<name>A0A1Q8RM49_9PEZI</name>
<comment type="caution">
    <text evidence="3">The sequence shown here is derived from an EMBL/GenBank/DDBJ whole genome shotgun (WGS) entry which is preliminary data.</text>
</comment>
<dbReference type="Proteomes" id="UP000186583">
    <property type="component" value="Unassembled WGS sequence"/>
</dbReference>
<dbReference type="GO" id="GO:0000981">
    <property type="term" value="F:DNA-binding transcription factor activity, RNA polymerase II-specific"/>
    <property type="evidence" value="ECO:0007669"/>
    <property type="project" value="TreeGrafter"/>
</dbReference>
<evidence type="ECO:0000256" key="2">
    <source>
        <dbReference type="SAM" id="MobiDB-lite"/>
    </source>
</evidence>
<feature type="region of interest" description="Disordered" evidence="2">
    <location>
        <begin position="1"/>
        <end position="61"/>
    </location>
</feature>
<dbReference type="Pfam" id="PF11951">
    <property type="entry name" value="Fungal_trans_2"/>
    <property type="match status" value="1"/>
</dbReference>
<organism evidence="3 4">
    <name type="scientific">Colletotrichum chlorophyti</name>
    <dbReference type="NCBI Taxonomy" id="708187"/>
    <lineage>
        <taxon>Eukaryota</taxon>
        <taxon>Fungi</taxon>
        <taxon>Dikarya</taxon>
        <taxon>Ascomycota</taxon>
        <taxon>Pezizomycotina</taxon>
        <taxon>Sordariomycetes</taxon>
        <taxon>Hypocreomycetidae</taxon>
        <taxon>Glomerellales</taxon>
        <taxon>Glomerellaceae</taxon>
        <taxon>Colletotrichum</taxon>
    </lineage>
</organism>
<dbReference type="PANTHER" id="PTHR47657:SF10">
    <property type="entry name" value="ZN(II)2CYS6 TRANSCRIPTION FACTOR (EUROFUNG)"/>
    <property type="match status" value="1"/>
</dbReference>
<sequence length="391" mass="43252">MECDYLSNIDAKTPENPERTARLWVPTATGNRTCPRDDREPVSNLPTPNATDSESGLTPRASGDEIELSTYHVLDAQNLELLHHFLCHTSTTLGDARVFRDVVPRLGFQYNSVLRLILSISARHLAQLHPALASYYHDMADQHAAEALPDVTSMLMGLNHENCQAVYYATVLVCFSSFAKGPTPGNLLVVAEDGEVPWLGLLRGVRIVVNSVGIQRILAGTSEALNAGGTSVWDDSHLPEAHSLSGVVFWEAAFSEMADAVEKLGFPTETTHKNALDALRDIFEQVFGTTDEPNVESGELSWAVWSWVFILEDDFVRSLESSHPSSLLLLAYYGVLLRRLEHHWFMRGWAVQIIGGVSGILDVQYANLIQWPIDQVREGQFISDSTLPKAT</sequence>
<reference evidence="3 4" key="1">
    <citation type="submission" date="2016-11" db="EMBL/GenBank/DDBJ databases">
        <title>Draft Genome Assembly of Colletotrichum chlorophyti a pathogen of herbaceous plants.</title>
        <authorList>
            <person name="Gan P."/>
            <person name="Narusaka M."/>
            <person name="Tsushima A."/>
            <person name="Narusaka Y."/>
            <person name="Takano Y."/>
            <person name="Shirasu K."/>
        </authorList>
    </citation>
    <scope>NUCLEOTIDE SEQUENCE [LARGE SCALE GENOMIC DNA]</scope>
    <source>
        <strain evidence="3 4">NTL11</strain>
    </source>
</reference>
<evidence type="ECO:0000313" key="4">
    <source>
        <dbReference type="Proteomes" id="UP000186583"/>
    </source>
</evidence>
<evidence type="ECO:0000313" key="3">
    <source>
        <dbReference type="EMBL" id="OLN85399.1"/>
    </source>
</evidence>
<dbReference type="OrthoDB" id="416217at2759"/>
<keyword evidence="1" id="KW-0539">Nucleus</keyword>
<accession>A0A1Q8RM49</accession>